<protein>
    <recommendedName>
        <fullName evidence="4">Lipoprotein</fullName>
    </recommendedName>
</protein>
<sequence length="222" mass="23655">MKSAIRIMIALGLAFGLSACGGGVASRGGTTPGGITVATKNPVVMASKYDVQGIRVSVPRDLRVSEANMFYPIADIVWRGDVLGDRYTQVQAILEEGFAKGTAAMHQGPKVMLDVELTRFHSLTEKTRYTVGGVHSVHFILTVRDAATGAVIEKPRKVWADAKGAGGTRAIAEEAAGRTMRVVIEERLAEVIRQELSIPMPESTAPMSRNSTLATGTVAALY</sequence>
<dbReference type="PROSITE" id="PS51257">
    <property type="entry name" value="PROKAR_LIPOPROTEIN"/>
    <property type="match status" value="1"/>
</dbReference>
<gene>
    <name evidence="2" type="ORF">C8N34_101189</name>
</gene>
<dbReference type="Pfam" id="PF20569">
    <property type="entry name" value="DUF6778"/>
    <property type="match status" value="1"/>
</dbReference>
<keyword evidence="3" id="KW-1185">Reference proteome</keyword>
<comment type="caution">
    <text evidence="2">The sequence shown here is derived from an EMBL/GenBank/DDBJ whole genome shotgun (WGS) entry which is preliminary data.</text>
</comment>
<dbReference type="EMBL" id="QBKP01000001">
    <property type="protein sequence ID" value="PTX53276.1"/>
    <property type="molecule type" value="Genomic_DNA"/>
</dbReference>
<accession>A0A2T6BB77</accession>
<dbReference type="RefSeq" id="WP_199750627.1">
    <property type="nucleotide sequence ID" value="NZ_QBKP01000001.1"/>
</dbReference>
<dbReference type="AlphaFoldDB" id="A0A2T6BB77"/>
<keyword evidence="1" id="KW-0732">Signal</keyword>
<feature type="signal peptide" evidence="1">
    <location>
        <begin position="1"/>
        <end position="19"/>
    </location>
</feature>
<evidence type="ECO:0000256" key="1">
    <source>
        <dbReference type="SAM" id="SignalP"/>
    </source>
</evidence>
<evidence type="ECO:0008006" key="4">
    <source>
        <dbReference type="Google" id="ProtNLM"/>
    </source>
</evidence>
<evidence type="ECO:0000313" key="3">
    <source>
        <dbReference type="Proteomes" id="UP000244224"/>
    </source>
</evidence>
<reference evidence="2 3" key="1">
    <citation type="submission" date="2018-04" db="EMBL/GenBank/DDBJ databases">
        <title>Genomic Encyclopedia of Archaeal and Bacterial Type Strains, Phase II (KMG-II): from individual species to whole genera.</title>
        <authorList>
            <person name="Goeker M."/>
        </authorList>
    </citation>
    <scope>NUCLEOTIDE SEQUENCE [LARGE SCALE GENOMIC DNA]</scope>
    <source>
        <strain evidence="2 3">DSM 21823</strain>
    </source>
</reference>
<dbReference type="InterPro" id="IPR046705">
    <property type="entry name" value="DUF6778"/>
</dbReference>
<evidence type="ECO:0000313" key="2">
    <source>
        <dbReference type="EMBL" id="PTX53276.1"/>
    </source>
</evidence>
<organism evidence="2 3">
    <name type="scientific">Gemmobacter caeni</name>
    <dbReference type="NCBI Taxonomy" id="589035"/>
    <lineage>
        <taxon>Bacteria</taxon>
        <taxon>Pseudomonadati</taxon>
        <taxon>Pseudomonadota</taxon>
        <taxon>Alphaproteobacteria</taxon>
        <taxon>Rhodobacterales</taxon>
        <taxon>Paracoccaceae</taxon>
        <taxon>Gemmobacter</taxon>
    </lineage>
</organism>
<name>A0A2T6BB77_9RHOB</name>
<dbReference type="Proteomes" id="UP000244224">
    <property type="component" value="Unassembled WGS sequence"/>
</dbReference>
<proteinExistence type="predicted"/>
<feature type="chain" id="PRO_5015648565" description="Lipoprotein" evidence="1">
    <location>
        <begin position="20"/>
        <end position="222"/>
    </location>
</feature>